<name>A0A6H5GCQ1_9HEMI</name>
<protein>
    <submittedName>
        <fullName evidence="1">Uncharacterized protein</fullName>
    </submittedName>
</protein>
<gene>
    <name evidence="1" type="ORF">NTEN_LOCUS6903</name>
</gene>
<evidence type="ECO:0000313" key="2">
    <source>
        <dbReference type="Proteomes" id="UP000479000"/>
    </source>
</evidence>
<keyword evidence="2" id="KW-1185">Reference proteome</keyword>
<organism evidence="1 2">
    <name type="scientific">Nesidiocoris tenuis</name>
    <dbReference type="NCBI Taxonomy" id="355587"/>
    <lineage>
        <taxon>Eukaryota</taxon>
        <taxon>Metazoa</taxon>
        <taxon>Ecdysozoa</taxon>
        <taxon>Arthropoda</taxon>
        <taxon>Hexapoda</taxon>
        <taxon>Insecta</taxon>
        <taxon>Pterygota</taxon>
        <taxon>Neoptera</taxon>
        <taxon>Paraneoptera</taxon>
        <taxon>Hemiptera</taxon>
        <taxon>Heteroptera</taxon>
        <taxon>Panheteroptera</taxon>
        <taxon>Cimicomorpha</taxon>
        <taxon>Miridae</taxon>
        <taxon>Dicyphina</taxon>
        <taxon>Nesidiocoris</taxon>
    </lineage>
</organism>
<accession>A0A6H5GCQ1</accession>
<dbReference type="OrthoDB" id="6416577at2759"/>
<feature type="non-terminal residue" evidence="1">
    <location>
        <position position="78"/>
    </location>
</feature>
<dbReference type="Proteomes" id="UP000479000">
    <property type="component" value="Unassembled WGS sequence"/>
</dbReference>
<dbReference type="AlphaFoldDB" id="A0A6H5GCQ1"/>
<proteinExistence type="predicted"/>
<dbReference type="EMBL" id="CADCXU010010425">
    <property type="protein sequence ID" value="CAB0001116.1"/>
    <property type="molecule type" value="Genomic_DNA"/>
</dbReference>
<evidence type="ECO:0000313" key="1">
    <source>
        <dbReference type="EMBL" id="CAB0001116.1"/>
    </source>
</evidence>
<reference evidence="1 2" key="1">
    <citation type="submission" date="2020-02" db="EMBL/GenBank/DDBJ databases">
        <authorList>
            <person name="Ferguson B K."/>
        </authorList>
    </citation>
    <scope>NUCLEOTIDE SEQUENCE [LARGE SCALE GENOMIC DNA]</scope>
</reference>
<sequence length="78" mass="9265">MENPPCWKFCICTSFYIHIYRVNGSTVIVLKSRIGTELQKKLLIIQIYTFVRPCSVTEIVYSTIAIQFNRFQWLNHHL</sequence>